<dbReference type="PATRIC" id="fig|1288298.3.peg.1188"/>
<comment type="caution">
    <text evidence="3">The sequence shown here is derived from an EMBL/GenBank/DDBJ whole genome shotgun (WGS) entry which is preliminary data.</text>
</comment>
<keyword evidence="3" id="KW-0436">Ligase</keyword>
<dbReference type="SUPFAM" id="SSF53300">
    <property type="entry name" value="vWA-like"/>
    <property type="match status" value="1"/>
</dbReference>
<accession>A0A0A0HPS6</accession>
<feature type="region of interest" description="Disordered" evidence="1">
    <location>
        <begin position="292"/>
        <end position="323"/>
    </location>
</feature>
<dbReference type="Pfam" id="PF13519">
    <property type="entry name" value="VWA_2"/>
    <property type="match status" value="1"/>
</dbReference>
<dbReference type="PANTHER" id="PTHR43473:SF2">
    <property type="entry name" value="MAGNESIUM-CHELATASE SUBUNIT CHLD, CHLOROPLASTIC"/>
    <property type="match status" value="1"/>
</dbReference>
<dbReference type="InterPro" id="IPR041628">
    <property type="entry name" value="ChlI/MoxR_AAA_lid"/>
</dbReference>
<name>A0A0A0HPS6_9RHOB</name>
<dbReference type="HOGENOM" id="CLU_016684_6_2_5"/>
<dbReference type="SUPFAM" id="SSF52540">
    <property type="entry name" value="P-loop containing nucleoside triphosphate hydrolases"/>
    <property type="match status" value="1"/>
</dbReference>
<dbReference type="SMART" id="SM00327">
    <property type="entry name" value="VWA"/>
    <property type="match status" value="1"/>
</dbReference>
<dbReference type="PANTHER" id="PTHR43473">
    <property type="entry name" value="MAGNESIUM-CHELATASE SUBUNIT CHLD, CHLOROPLASTIC"/>
    <property type="match status" value="1"/>
</dbReference>
<dbReference type="EC" id="6.6.1.1" evidence="3"/>
<evidence type="ECO:0000313" key="3">
    <source>
        <dbReference type="EMBL" id="KGM88951.1"/>
    </source>
</evidence>
<dbReference type="OrthoDB" id="9775079at2"/>
<dbReference type="InterPro" id="IPR027417">
    <property type="entry name" value="P-loop_NTPase"/>
</dbReference>
<dbReference type="AlphaFoldDB" id="A0A0A0HPS6"/>
<dbReference type="Pfam" id="PF17863">
    <property type="entry name" value="AAA_lid_2"/>
    <property type="match status" value="1"/>
</dbReference>
<feature type="domain" description="VWFA" evidence="2">
    <location>
        <begin position="370"/>
        <end position="550"/>
    </location>
</feature>
<dbReference type="STRING" id="215743.ROSMUCSMR3_03880"/>
<dbReference type="eggNOG" id="COG1240">
    <property type="taxonomic scope" value="Bacteria"/>
</dbReference>
<protein>
    <submittedName>
        <fullName evidence="3">Protoporphyrin IX magnesium-chelatase</fullName>
        <ecNumber evidence="3">6.6.1.1</ecNumber>
    </submittedName>
</protein>
<dbReference type="RefSeq" id="WP_052115271.1">
    <property type="nucleotide sequence ID" value="NZ_KN293977.1"/>
</dbReference>
<dbReference type="NCBIfam" id="NF009943">
    <property type="entry name" value="PRK13406.1"/>
    <property type="match status" value="1"/>
</dbReference>
<dbReference type="Proteomes" id="UP000030021">
    <property type="component" value="Unassembled WGS sequence"/>
</dbReference>
<dbReference type="InterPro" id="IPR002035">
    <property type="entry name" value="VWF_A"/>
</dbReference>
<reference evidence="3 4" key="1">
    <citation type="submission" date="2013-01" db="EMBL/GenBank/DDBJ databases">
        <authorList>
            <person name="Fiebig A."/>
            <person name="Goeker M."/>
            <person name="Klenk H.-P.P."/>
        </authorList>
    </citation>
    <scope>NUCLEOTIDE SEQUENCE [LARGE SCALE GENOMIC DNA]</scope>
    <source>
        <strain evidence="3 4">DSM 17069</strain>
    </source>
</reference>
<dbReference type="Gene3D" id="1.10.8.80">
    <property type="entry name" value="Magnesium chelatase subunit I, C-Terminal domain"/>
    <property type="match status" value="1"/>
</dbReference>
<feature type="region of interest" description="Disordered" evidence="1">
    <location>
        <begin position="235"/>
        <end position="264"/>
    </location>
</feature>
<dbReference type="Gene3D" id="3.40.50.410">
    <property type="entry name" value="von Willebrand factor, type A domain"/>
    <property type="match status" value="1"/>
</dbReference>
<gene>
    <name evidence="3" type="ORF">rosmuc_01175</name>
</gene>
<organism evidence="3 4">
    <name type="scientific">Roseovarius mucosus DSM 17069</name>
    <dbReference type="NCBI Taxonomy" id="1288298"/>
    <lineage>
        <taxon>Bacteria</taxon>
        <taxon>Pseudomonadati</taxon>
        <taxon>Pseudomonadota</taxon>
        <taxon>Alphaproteobacteria</taxon>
        <taxon>Rhodobacterales</taxon>
        <taxon>Roseobacteraceae</taxon>
        <taxon>Roseovarius</taxon>
    </lineage>
</organism>
<dbReference type="EMBL" id="AONH01000005">
    <property type="protein sequence ID" value="KGM88951.1"/>
    <property type="molecule type" value="Genomic_DNA"/>
</dbReference>
<sequence length="552" mass="57998">MTPSPAWARALRALTLLAVDPEGLRGLTLRARAGPVRQAFDAALARLPGPARRIHPDLSDTQLFGGADIAATLAAGRLIQSGGLAETPARLVLTMAERTPPALAARLAQLLDQSPDHTLVLFDEGIDAEETAPQTLCERLALHVTLDDIRHDAAPALMPAAADLAEARARLGGVSHTPEDIATLTALAASFGIDSLRAPWLALRAARALAALAAHTQVTSDDLREAAELVYPARATQLPQDAEPEQPDTTPEPEDQRQSDTPDIPDDLLIAAVAALLPPALLDHLTQRGAMRRAAGSGAGARRRAHQRGRPLPARPGTPDGRGRIDLIATLRAAAPWQPLRRSTRPDAPGVLIHAADIHLKRYEDRADRLVIFAVDASGSSALARLAEAKGAVELLLAEAYSRRDQVALIAFRGTGADLILPPTRALVQAKRRLGALPGGGGTPLAAALGAALALARQSQAHGLSPTLALLTDARANITLDGRGDRAEATKDTTAMARLWRAQNLPAIVIDISARPGPEPAQLAAEMNARHLPLPRADARRISQAVTSALGG</sequence>
<dbReference type="PROSITE" id="PS50234">
    <property type="entry name" value="VWFA"/>
    <property type="match status" value="1"/>
</dbReference>
<evidence type="ECO:0000256" key="1">
    <source>
        <dbReference type="SAM" id="MobiDB-lite"/>
    </source>
</evidence>
<evidence type="ECO:0000313" key="4">
    <source>
        <dbReference type="Proteomes" id="UP000030021"/>
    </source>
</evidence>
<dbReference type="GO" id="GO:0016851">
    <property type="term" value="F:magnesium chelatase activity"/>
    <property type="evidence" value="ECO:0007669"/>
    <property type="project" value="UniProtKB-EC"/>
</dbReference>
<dbReference type="InterPro" id="IPR036465">
    <property type="entry name" value="vWFA_dom_sf"/>
</dbReference>
<proteinExistence type="predicted"/>
<evidence type="ECO:0000259" key="2">
    <source>
        <dbReference type="PROSITE" id="PS50234"/>
    </source>
</evidence>